<dbReference type="InterPro" id="IPR016059">
    <property type="entry name" value="DNA_ligase_ATP-dep_CS"/>
</dbReference>
<dbReference type="SUPFAM" id="SSF56091">
    <property type="entry name" value="DNA ligase/mRNA capping enzyme, catalytic domain"/>
    <property type="match status" value="1"/>
</dbReference>
<evidence type="ECO:0000313" key="12">
    <source>
        <dbReference type="EMBL" id="CAE0711033.1"/>
    </source>
</evidence>
<dbReference type="EMBL" id="HBIX01004747">
    <property type="protein sequence ID" value="CAE0711031.1"/>
    <property type="molecule type" value="Transcribed_RNA"/>
</dbReference>
<dbReference type="CDD" id="cd07900">
    <property type="entry name" value="Adenylation_DNA_ligase_I_Euk"/>
    <property type="match status" value="1"/>
</dbReference>
<evidence type="ECO:0000256" key="5">
    <source>
        <dbReference type="ARBA" id="ARBA00022840"/>
    </source>
</evidence>
<dbReference type="EMBL" id="HBIX01004749">
    <property type="protein sequence ID" value="CAE0711033.1"/>
    <property type="molecule type" value="Transcribed_RNA"/>
</dbReference>
<dbReference type="PANTHER" id="PTHR45674">
    <property type="entry name" value="DNA LIGASE 1/3 FAMILY MEMBER"/>
    <property type="match status" value="1"/>
</dbReference>
<dbReference type="PROSITE" id="PS00697">
    <property type="entry name" value="DNA_LIGASE_A1"/>
    <property type="match status" value="1"/>
</dbReference>
<organism evidence="13">
    <name type="scientific">Pseudo-nitzschia australis</name>
    <dbReference type="NCBI Taxonomy" id="44445"/>
    <lineage>
        <taxon>Eukaryota</taxon>
        <taxon>Sar</taxon>
        <taxon>Stramenopiles</taxon>
        <taxon>Ochrophyta</taxon>
        <taxon>Bacillariophyta</taxon>
        <taxon>Bacillariophyceae</taxon>
        <taxon>Bacillariophycidae</taxon>
        <taxon>Bacillariales</taxon>
        <taxon>Bacillariaceae</taxon>
        <taxon>Pseudo-nitzschia</taxon>
    </lineage>
</organism>
<dbReference type="Pfam" id="PF01068">
    <property type="entry name" value="DNA_ligase_A_M"/>
    <property type="match status" value="1"/>
</dbReference>
<evidence type="ECO:0000256" key="9">
    <source>
        <dbReference type="SAM" id="MobiDB-lite"/>
    </source>
</evidence>
<reference evidence="13" key="1">
    <citation type="submission" date="2021-01" db="EMBL/GenBank/DDBJ databases">
        <authorList>
            <person name="Corre E."/>
            <person name="Pelletier E."/>
            <person name="Niang G."/>
            <person name="Scheremetjew M."/>
            <person name="Finn R."/>
            <person name="Kale V."/>
            <person name="Holt S."/>
            <person name="Cochrane G."/>
            <person name="Meng A."/>
            <person name="Brown T."/>
            <person name="Cohen L."/>
        </authorList>
    </citation>
    <scope>NUCLEOTIDE SEQUENCE</scope>
    <source>
        <strain evidence="13">10249 10 AB</strain>
    </source>
</reference>
<dbReference type="GO" id="GO:0071897">
    <property type="term" value="P:DNA biosynthetic process"/>
    <property type="evidence" value="ECO:0007669"/>
    <property type="project" value="InterPro"/>
</dbReference>
<dbReference type="EC" id="6.5.1.1" evidence="7"/>
<feature type="region of interest" description="Disordered" evidence="9">
    <location>
        <begin position="88"/>
        <end position="143"/>
    </location>
</feature>
<keyword evidence="4 7" id="KW-0547">Nucleotide-binding</keyword>
<dbReference type="NCBIfam" id="TIGR00574">
    <property type="entry name" value="dnl1"/>
    <property type="match status" value="1"/>
</dbReference>
<dbReference type="InterPro" id="IPR012309">
    <property type="entry name" value="DNA_ligase_ATP-dep_C"/>
</dbReference>
<evidence type="ECO:0000256" key="2">
    <source>
        <dbReference type="ARBA" id="ARBA00022598"/>
    </source>
</evidence>
<evidence type="ECO:0000256" key="8">
    <source>
        <dbReference type="RuleBase" id="RU004196"/>
    </source>
</evidence>
<evidence type="ECO:0000313" key="13">
    <source>
        <dbReference type="EMBL" id="CAE0711035.1"/>
    </source>
</evidence>
<evidence type="ECO:0000256" key="4">
    <source>
        <dbReference type="ARBA" id="ARBA00022741"/>
    </source>
</evidence>
<protein>
    <recommendedName>
        <fullName evidence="7">DNA ligase</fullName>
        <ecNumber evidence="7">6.5.1.1</ecNumber>
    </recommendedName>
</protein>
<dbReference type="InterPro" id="IPR036599">
    <property type="entry name" value="DNA_ligase_N_sf"/>
</dbReference>
<name>A0A6U9WLZ9_9STRA</name>
<keyword evidence="7" id="KW-0227">DNA damage</keyword>
<feature type="compositionally biased region" description="Polar residues" evidence="9">
    <location>
        <begin position="128"/>
        <end position="139"/>
    </location>
</feature>
<keyword evidence="7" id="KW-0234">DNA repair</keyword>
<keyword evidence="2 7" id="KW-0436">Ligase</keyword>
<dbReference type="GO" id="GO:0006273">
    <property type="term" value="P:lagging strand elongation"/>
    <property type="evidence" value="ECO:0007669"/>
    <property type="project" value="TreeGrafter"/>
</dbReference>
<evidence type="ECO:0000256" key="7">
    <source>
        <dbReference type="RuleBase" id="RU000617"/>
    </source>
</evidence>
<dbReference type="GO" id="GO:0006310">
    <property type="term" value="P:DNA recombination"/>
    <property type="evidence" value="ECO:0007669"/>
    <property type="project" value="UniProtKB-KW"/>
</dbReference>
<evidence type="ECO:0000259" key="10">
    <source>
        <dbReference type="PROSITE" id="PS50160"/>
    </source>
</evidence>
<gene>
    <name evidence="11" type="ORF">PAUS00366_LOCUS3758</name>
    <name evidence="12" type="ORF">PAUS00366_LOCUS3760</name>
    <name evidence="13" type="ORF">PAUS00366_LOCUS3762</name>
</gene>
<keyword evidence="3" id="KW-0235">DNA replication</keyword>
<dbReference type="InterPro" id="IPR012340">
    <property type="entry name" value="NA-bd_OB-fold"/>
</dbReference>
<dbReference type="GO" id="GO:0005524">
    <property type="term" value="F:ATP binding"/>
    <property type="evidence" value="ECO:0007669"/>
    <property type="project" value="UniProtKB-KW"/>
</dbReference>
<dbReference type="Gene3D" id="2.40.50.140">
    <property type="entry name" value="Nucleic acid-binding proteins"/>
    <property type="match status" value="1"/>
</dbReference>
<dbReference type="PANTHER" id="PTHR45674:SF9">
    <property type="entry name" value="DNA LIGASE 3"/>
    <property type="match status" value="1"/>
</dbReference>
<evidence type="ECO:0000313" key="11">
    <source>
        <dbReference type="EMBL" id="CAE0711031.1"/>
    </source>
</evidence>
<keyword evidence="7" id="KW-0233">DNA recombination</keyword>
<dbReference type="GO" id="GO:0006281">
    <property type="term" value="P:DNA repair"/>
    <property type="evidence" value="ECO:0007669"/>
    <property type="project" value="UniProtKB-KW"/>
</dbReference>
<dbReference type="InterPro" id="IPR012308">
    <property type="entry name" value="DNA_ligase_ATP-dep_N"/>
</dbReference>
<evidence type="ECO:0000256" key="6">
    <source>
        <dbReference type="ARBA" id="ARBA00034003"/>
    </source>
</evidence>
<dbReference type="SUPFAM" id="SSF117018">
    <property type="entry name" value="ATP-dependent DNA ligase DNA-binding domain"/>
    <property type="match status" value="1"/>
</dbReference>
<proteinExistence type="inferred from homology"/>
<keyword evidence="5 7" id="KW-0067">ATP-binding</keyword>
<dbReference type="SUPFAM" id="SSF50249">
    <property type="entry name" value="Nucleic acid-binding proteins"/>
    <property type="match status" value="2"/>
</dbReference>
<evidence type="ECO:0000256" key="1">
    <source>
        <dbReference type="ARBA" id="ARBA00007572"/>
    </source>
</evidence>
<dbReference type="Gene3D" id="1.10.3260.10">
    <property type="entry name" value="DNA ligase, ATP-dependent, N-terminal domain"/>
    <property type="match status" value="1"/>
</dbReference>
<dbReference type="Gene3D" id="3.30.470.30">
    <property type="entry name" value="DNA ligase/mRNA capping enzyme"/>
    <property type="match status" value="1"/>
</dbReference>
<evidence type="ECO:0000256" key="3">
    <source>
        <dbReference type="ARBA" id="ARBA00022705"/>
    </source>
</evidence>
<dbReference type="Pfam" id="PF04675">
    <property type="entry name" value="DNA_ligase_A_N"/>
    <property type="match status" value="1"/>
</dbReference>
<dbReference type="InterPro" id="IPR050191">
    <property type="entry name" value="ATP-dep_DNA_ligase"/>
</dbReference>
<dbReference type="InterPro" id="IPR000977">
    <property type="entry name" value="DNA_ligase_ATP-dep"/>
</dbReference>
<accession>A0A6U9WLZ9</accession>
<dbReference type="GO" id="GO:0003910">
    <property type="term" value="F:DNA ligase (ATP) activity"/>
    <property type="evidence" value="ECO:0007669"/>
    <property type="project" value="UniProtKB-EC"/>
</dbReference>
<feature type="compositionally biased region" description="Basic and acidic residues" evidence="9">
    <location>
        <begin position="106"/>
        <end position="124"/>
    </location>
</feature>
<comment type="similarity">
    <text evidence="1 8">Belongs to the ATP-dependent DNA ligase family.</text>
</comment>
<dbReference type="Pfam" id="PF04679">
    <property type="entry name" value="DNA_ligase_A_C"/>
    <property type="match status" value="1"/>
</dbReference>
<dbReference type="InterPro" id="IPR012310">
    <property type="entry name" value="DNA_ligase_ATP-dep_cent"/>
</dbReference>
<comment type="catalytic activity">
    <reaction evidence="6 7">
        <text>ATP + (deoxyribonucleotide)n-3'-hydroxyl + 5'-phospho-(deoxyribonucleotide)m = (deoxyribonucleotide)n+m + AMP + diphosphate.</text>
        <dbReference type="EC" id="6.5.1.1"/>
    </reaction>
</comment>
<dbReference type="GO" id="GO:0003677">
    <property type="term" value="F:DNA binding"/>
    <property type="evidence" value="ECO:0007669"/>
    <property type="project" value="InterPro"/>
</dbReference>
<feature type="domain" description="ATP-dependent DNA ligase family profile" evidence="10">
    <location>
        <begin position="646"/>
        <end position="796"/>
    </location>
</feature>
<dbReference type="PROSITE" id="PS50160">
    <property type="entry name" value="DNA_LIGASE_A3"/>
    <property type="match status" value="1"/>
</dbReference>
<dbReference type="EMBL" id="HBIX01004751">
    <property type="protein sequence ID" value="CAE0711035.1"/>
    <property type="molecule type" value="Transcribed_RNA"/>
</dbReference>
<dbReference type="AlphaFoldDB" id="A0A6U9WLZ9"/>
<sequence length="999" mass="111206">MSTLPNKSNHYDNEEKLSNLKAILGNEIPRARLTQILEASNGSLEHAIEIYFHQKEQKTEHVQAHGMDDLGDAKRKCAPLIISVEDEASSESIEPKRQKQISKNKTKPDIYENHNRADTVVDKKRSQKQISSPQNSTKRASAKQARLHSFFKADSGKVLVPPVCNGADREGSITNDKRKKNGKIYSSDLDCYKGTNYPTTNIPTAHAHVLNARSSSFNSLPTSSNVTIAESSDGDLKKECVGAYFKSCFSFERLCETLQEMTDTTKRLVKLKALETFIREIVDSKSIVDIGSNRGERNDLCMRVNALSSALALVLGGGTSTPLNVSGSAVSKALQTSLGITRNQISKTYQQSGDLGNCAASFFQKKTNFFIAANARRRLSILHVTEGLRKITETDGRGAKQHVVHTLLLDCQTKIECRFLVRLLIRNMRIGANIKTVLAALAMSMIPASTSDGVEDETQTSNESSSSTNLCYSKIPKIDTRDAITLVQKTYDVCPNIAKIVGSLLEGGFDQMQRDCSIQVMTPIAPMLAHPVHSLDEVKEKMGYDGETATMEWKYDGMRCQAHFDGVNIKLFSRHMLDMTDQFPDVMKCLLDAMRTKSTNGCNSFVMDAEIVGVERKGGESRLLPFQDLSTRRKKMDDGNGITVKVFAFDLMFLNGESLVNEQLFKRRSMLHDLFEETIAFSFVSSKELISYDESTIKSYLSEAIEGGAEGLMMKLLGKKSILVTNEESSTIETQSEGVTSFYEAGTRSHCWLKVKRDYVAGFSDTIDVVPIGAWRGSGRKAQKSFLSPVLLAVYDDEEDVYRSICRCMSFTDAMYESMREFYFNGVEYAPCIDSGVLQNTSGNPEEKDCAGQHTNDKKQNIGGDCEIEVCDVQDENTDDSKPTEDDEEAKVQNRVHCFSNRPSSAFVITNESPPIWFKPMEVFEVAFADLSLSRQHTAAAGLVDEEGRGVALRFPRFKRRRPDKKPEQATTSIEIAQLFAKQTKIKNGSQVFKPNRSI</sequence>